<comment type="caution">
    <text evidence="2">The sequence shown here is derived from an EMBL/GenBank/DDBJ whole genome shotgun (WGS) entry which is preliminary data.</text>
</comment>
<evidence type="ECO:0000313" key="3">
    <source>
        <dbReference type="Proteomes" id="UP000586704"/>
    </source>
</evidence>
<organism evidence="2 3">
    <name type="scientific">Ceyx cyanopectus</name>
    <name type="common">Indigo-banded kingfisher</name>
    <dbReference type="NCBI Taxonomy" id="390723"/>
    <lineage>
        <taxon>Eukaryota</taxon>
        <taxon>Metazoa</taxon>
        <taxon>Chordata</taxon>
        <taxon>Craniata</taxon>
        <taxon>Vertebrata</taxon>
        <taxon>Euteleostomi</taxon>
        <taxon>Archelosauria</taxon>
        <taxon>Archosauria</taxon>
        <taxon>Dinosauria</taxon>
        <taxon>Saurischia</taxon>
        <taxon>Theropoda</taxon>
        <taxon>Coelurosauria</taxon>
        <taxon>Aves</taxon>
        <taxon>Neognathae</taxon>
        <taxon>Neoaves</taxon>
        <taxon>Telluraves</taxon>
        <taxon>Coraciimorphae</taxon>
        <taxon>Coraciiformes</taxon>
        <taxon>Alcedinidae</taxon>
        <taxon>Ceyx</taxon>
    </lineage>
</organism>
<dbReference type="GO" id="GO:0005814">
    <property type="term" value="C:centriole"/>
    <property type="evidence" value="ECO:0007669"/>
    <property type="project" value="TreeGrafter"/>
</dbReference>
<dbReference type="AlphaFoldDB" id="A0A7L4NAF0"/>
<evidence type="ECO:0000313" key="2">
    <source>
        <dbReference type="EMBL" id="NXY86472.1"/>
    </source>
</evidence>
<reference evidence="2 3" key="1">
    <citation type="submission" date="2020-02" db="EMBL/GenBank/DDBJ databases">
        <title>Bird 10,000 Genomes (B10K) Project - Family phase.</title>
        <authorList>
            <person name="Zhang G."/>
        </authorList>
    </citation>
    <scope>NUCLEOTIDE SEQUENCE [LARGE SCALE GENOMIC DNA]</scope>
    <source>
        <strain evidence="2">B10K-DU-013-51</strain>
        <tissue evidence="2">Mixed tissue sample</tissue>
    </source>
</reference>
<accession>A0A7L4NAF0</accession>
<proteinExistence type="inferred from homology"/>
<dbReference type="GO" id="GO:0005879">
    <property type="term" value="C:axonemal microtubule"/>
    <property type="evidence" value="ECO:0007669"/>
    <property type="project" value="TreeGrafter"/>
</dbReference>
<gene>
    <name evidence="2" type="primary">Saxo2</name>
    <name evidence="2" type="ORF">CEYCYA_R11222</name>
</gene>
<dbReference type="GO" id="GO:0036064">
    <property type="term" value="C:ciliary basal body"/>
    <property type="evidence" value="ECO:0007669"/>
    <property type="project" value="TreeGrafter"/>
</dbReference>
<dbReference type="Proteomes" id="UP000586704">
    <property type="component" value="Unassembled WGS sequence"/>
</dbReference>
<dbReference type="OrthoDB" id="365640at2759"/>
<dbReference type="PANTHER" id="PTHR31516">
    <property type="entry name" value="STABILIZER OF AXONEMAL MICROTUBULES 2"/>
    <property type="match status" value="1"/>
</dbReference>
<dbReference type="InterPro" id="IPR033336">
    <property type="entry name" value="SAXO1/2"/>
</dbReference>
<name>A0A7L4NAF0_9AVES</name>
<dbReference type="GO" id="GO:0036126">
    <property type="term" value="C:sperm flagellum"/>
    <property type="evidence" value="ECO:0007669"/>
    <property type="project" value="TreeGrafter"/>
</dbReference>
<dbReference type="PANTHER" id="PTHR31516:SF6">
    <property type="entry name" value="STABILIZER OF AXONEMAL MICROTUBULES 2"/>
    <property type="match status" value="1"/>
</dbReference>
<feature type="non-terminal residue" evidence="2">
    <location>
        <position position="451"/>
    </location>
</feature>
<dbReference type="GO" id="GO:0008017">
    <property type="term" value="F:microtubule binding"/>
    <property type="evidence" value="ECO:0007669"/>
    <property type="project" value="InterPro"/>
</dbReference>
<sequence>RHHCPQKPTSVYDHGEQPFLTTEYVENYPKYSNVSRAQSLKPKQEYQVDRGKMEATTTFKSDYIPYEIVKRNVHAQEYKPIQGERELGTTYQKDYNAHKIQPVTLIKPLEKILTKGKFETVPTYQDDYRLWEVQRKEPKIQDIYQPPTEKFGNSTTFQDDFVPKEMSARQSCKPPCAAKVSDVPFDGTTSHRSAYKPHQLEPNLVRPREEYRPSNQPFEYLTTHRNDFKGLPGQFTKSCKPDNAPVRSSAHFNGVTEFQENFQPWLVSPPQCRQARGYVPPPGNMDLHSTSHQDYIKHEVSPAVPIRPVSSTKKSNAPFQDNTTTKDDYRAWSSCRQEIMKKREGILQPTGKFYDLTTFKSHYIPHQITPNPSCKPVNGIASSSTPFEDQTMYRTEYKAKKQEICPANYLSPPGYRYLSTDSRGHKFFRQLTPVIAEPNTNPVPKEVAVVS</sequence>
<comment type="similarity">
    <text evidence="1">Belongs to the FAM154 family.</text>
</comment>
<evidence type="ECO:0000256" key="1">
    <source>
        <dbReference type="ARBA" id="ARBA00008738"/>
    </source>
</evidence>
<dbReference type="Pfam" id="PF05217">
    <property type="entry name" value="SAXO1-2"/>
    <property type="match status" value="1"/>
</dbReference>
<keyword evidence="3" id="KW-1185">Reference proteome</keyword>
<feature type="non-terminal residue" evidence="2">
    <location>
        <position position="1"/>
    </location>
</feature>
<protein>
    <submittedName>
        <fullName evidence="2">SAXO2 protein</fullName>
    </submittedName>
</protein>
<dbReference type="EMBL" id="VYZU01047183">
    <property type="protein sequence ID" value="NXY86472.1"/>
    <property type="molecule type" value="Genomic_DNA"/>
</dbReference>